<keyword evidence="3" id="KW-1133">Transmembrane helix</keyword>
<dbReference type="CDD" id="cd07185">
    <property type="entry name" value="OmpA_C-like"/>
    <property type="match status" value="1"/>
</dbReference>
<feature type="region of interest" description="Disordered" evidence="2">
    <location>
        <begin position="68"/>
        <end position="108"/>
    </location>
</feature>
<dbReference type="EMBL" id="JBHSKG010000003">
    <property type="protein sequence ID" value="MFC5138125.1"/>
    <property type="molecule type" value="Genomic_DNA"/>
</dbReference>
<organism evidence="5 6">
    <name type="scientific">Actinomycetospora rhizophila</name>
    <dbReference type="NCBI Taxonomy" id="1416876"/>
    <lineage>
        <taxon>Bacteria</taxon>
        <taxon>Bacillati</taxon>
        <taxon>Actinomycetota</taxon>
        <taxon>Actinomycetes</taxon>
        <taxon>Pseudonocardiales</taxon>
        <taxon>Pseudonocardiaceae</taxon>
        <taxon>Actinomycetospora</taxon>
    </lineage>
</organism>
<evidence type="ECO:0000256" key="2">
    <source>
        <dbReference type="SAM" id="MobiDB-lite"/>
    </source>
</evidence>
<evidence type="ECO:0000259" key="4">
    <source>
        <dbReference type="PROSITE" id="PS51123"/>
    </source>
</evidence>
<feature type="compositionally biased region" description="Low complexity" evidence="2">
    <location>
        <begin position="78"/>
        <end position="93"/>
    </location>
</feature>
<keyword evidence="1 3" id="KW-0472">Membrane</keyword>
<keyword evidence="3" id="KW-0812">Transmembrane</keyword>
<evidence type="ECO:0000313" key="6">
    <source>
        <dbReference type="Proteomes" id="UP001596175"/>
    </source>
</evidence>
<dbReference type="Pfam" id="PF00691">
    <property type="entry name" value="OmpA"/>
    <property type="match status" value="1"/>
</dbReference>
<reference evidence="6" key="1">
    <citation type="journal article" date="2019" name="Int. J. Syst. Evol. Microbiol.">
        <title>The Global Catalogue of Microorganisms (GCM) 10K type strain sequencing project: providing services to taxonomists for standard genome sequencing and annotation.</title>
        <authorList>
            <consortium name="The Broad Institute Genomics Platform"/>
            <consortium name="The Broad Institute Genome Sequencing Center for Infectious Disease"/>
            <person name="Wu L."/>
            <person name="Ma J."/>
        </authorList>
    </citation>
    <scope>NUCLEOTIDE SEQUENCE [LARGE SCALE GENOMIC DNA]</scope>
    <source>
        <strain evidence="6">XZYJ18</strain>
    </source>
</reference>
<protein>
    <submittedName>
        <fullName evidence="5">OmpA family protein</fullName>
    </submittedName>
</protein>
<dbReference type="Proteomes" id="UP001596175">
    <property type="component" value="Unassembled WGS sequence"/>
</dbReference>
<evidence type="ECO:0000313" key="5">
    <source>
        <dbReference type="EMBL" id="MFC5138125.1"/>
    </source>
</evidence>
<accession>A0ABV9ZBN6</accession>
<proteinExistence type="predicted"/>
<feature type="domain" description="OmpA-like" evidence="4">
    <location>
        <begin position="113"/>
        <end position="222"/>
    </location>
</feature>
<dbReference type="PANTHER" id="PTHR30329:SF21">
    <property type="entry name" value="LIPOPROTEIN YIAD-RELATED"/>
    <property type="match status" value="1"/>
</dbReference>
<comment type="caution">
    <text evidence="5">The sequence shown here is derived from an EMBL/GenBank/DDBJ whole genome shotgun (WGS) entry which is preliminary data.</text>
</comment>
<dbReference type="InterPro" id="IPR036737">
    <property type="entry name" value="OmpA-like_sf"/>
</dbReference>
<gene>
    <name evidence="5" type="ORF">ACFPK1_07775</name>
</gene>
<evidence type="ECO:0000256" key="1">
    <source>
        <dbReference type="PROSITE-ProRule" id="PRU00473"/>
    </source>
</evidence>
<evidence type="ECO:0000256" key="3">
    <source>
        <dbReference type="SAM" id="Phobius"/>
    </source>
</evidence>
<dbReference type="InterPro" id="IPR006665">
    <property type="entry name" value="OmpA-like"/>
</dbReference>
<dbReference type="InterPro" id="IPR050330">
    <property type="entry name" value="Bact_OuterMem_StrucFunc"/>
</dbReference>
<feature type="region of interest" description="Disordered" evidence="2">
    <location>
        <begin position="1"/>
        <end position="37"/>
    </location>
</feature>
<feature type="compositionally biased region" description="Basic residues" evidence="2">
    <location>
        <begin position="1"/>
        <end position="10"/>
    </location>
</feature>
<dbReference type="SUPFAM" id="SSF103088">
    <property type="entry name" value="OmpA-like"/>
    <property type="match status" value="1"/>
</dbReference>
<name>A0ABV9ZBN6_9PSEU</name>
<feature type="compositionally biased region" description="Gly residues" evidence="2">
    <location>
        <begin position="14"/>
        <end position="31"/>
    </location>
</feature>
<sequence>MTGGGHHRGRVTGVPGGAHWWGGRGPAGGGTHAASGRRRRTPVLLVALAVLLLGGAVVAVALTQGGTPGGAPTPPAPAASAAPVGADPSGADPSGASPRPAGRTGPDTAVLQGTVDEVLVAAPLRFPADSATLTPESAAAVSRVAAALRAAPGPPVTVEGHTAPAGEDTGSAQVLSQQRAEEVVRRLQAAGVPAGSLTAVGVGPARPLASLDASRRVEIRVG</sequence>
<feature type="transmembrane region" description="Helical" evidence="3">
    <location>
        <begin position="43"/>
        <end position="62"/>
    </location>
</feature>
<dbReference type="RefSeq" id="WP_378020350.1">
    <property type="nucleotide sequence ID" value="NZ_JBHSKG010000003.1"/>
</dbReference>
<keyword evidence="6" id="KW-1185">Reference proteome</keyword>
<dbReference type="Gene3D" id="3.30.1330.60">
    <property type="entry name" value="OmpA-like domain"/>
    <property type="match status" value="1"/>
</dbReference>
<dbReference type="PANTHER" id="PTHR30329">
    <property type="entry name" value="STATOR ELEMENT OF FLAGELLAR MOTOR COMPLEX"/>
    <property type="match status" value="1"/>
</dbReference>
<dbReference type="PROSITE" id="PS51123">
    <property type="entry name" value="OMPA_2"/>
    <property type="match status" value="1"/>
</dbReference>